<keyword evidence="4" id="KW-1185">Reference proteome</keyword>
<dbReference type="PANTHER" id="PTHR43639:SF1">
    <property type="entry name" value="SHORT-CHAIN DEHYDROGENASE_REDUCTASE FAMILY PROTEIN"/>
    <property type="match status" value="1"/>
</dbReference>
<dbReference type="SUPFAM" id="SSF51735">
    <property type="entry name" value="NAD(P)-binding Rossmann-fold domains"/>
    <property type="match status" value="1"/>
</dbReference>
<accession>A0ABR7LMQ7</accession>
<dbReference type="PRINTS" id="PR00081">
    <property type="entry name" value="GDHRDH"/>
</dbReference>
<protein>
    <submittedName>
        <fullName evidence="3">SDR family oxidoreductase</fullName>
    </submittedName>
</protein>
<evidence type="ECO:0000313" key="4">
    <source>
        <dbReference type="Proteomes" id="UP000805614"/>
    </source>
</evidence>
<evidence type="ECO:0000256" key="2">
    <source>
        <dbReference type="ARBA" id="ARBA00023002"/>
    </source>
</evidence>
<reference evidence="3 4" key="1">
    <citation type="submission" date="2020-06" db="EMBL/GenBank/DDBJ databases">
        <title>Actinomadura xiongansis sp. nov., isolated from soil of Baiyangdian.</title>
        <authorList>
            <person name="Zhang X."/>
        </authorList>
    </citation>
    <scope>NUCLEOTIDE SEQUENCE [LARGE SCALE GENOMIC DNA]</scope>
    <source>
        <strain evidence="3 4">HBUM206468</strain>
    </source>
</reference>
<dbReference type="EMBL" id="JABVEC010000005">
    <property type="protein sequence ID" value="MBC6465790.1"/>
    <property type="molecule type" value="Genomic_DNA"/>
</dbReference>
<dbReference type="RefSeq" id="WP_187242789.1">
    <property type="nucleotide sequence ID" value="NZ_BAAAOK010000006.1"/>
</dbReference>
<sequence>MKAAATAPVAVVTGGAGVLGVAIAGALAARGSTIVIVDRDGEAAESAIKAIAEEPSGRVLAWESDISSDSQNRQLVDRIHESFGRLDQLVNNAALSQRSRFGEIGAEEWQQVMEVNLWGPASLCQAAAGLWKTSGGGAVVNISSRTWLSGGPLSYVSSKAGLVGLTRALAVELAPLNVTVNAVAPSTVETPFVRSGRTEEEFQRHIERHRRLPLIQRMATPEDVAEAVAFLASPQASFITGEVLHVCGGSQLAPAP</sequence>
<organism evidence="3 4">
    <name type="scientific">Actinomadura alba</name>
    <dbReference type="NCBI Taxonomy" id="406431"/>
    <lineage>
        <taxon>Bacteria</taxon>
        <taxon>Bacillati</taxon>
        <taxon>Actinomycetota</taxon>
        <taxon>Actinomycetes</taxon>
        <taxon>Streptosporangiales</taxon>
        <taxon>Thermomonosporaceae</taxon>
        <taxon>Actinomadura</taxon>
    </lineage>
</organism>
<dbReference type="Pfam" id="PF13561">
    <property type="entry name" value="adh_short_C2"/>
    <property type="match status" value="1"/>
</dbReference>
<comment type="caution">
    <text evidence="3">The sequence shown here is derived from an EMBL/GenBank/DDBJ whole genome shotgun (WGS) entry which is preliminary data.</text>
</comment>
<evidence type="ECO:0000256" key="1">
    <source>
        <dbReference type="ARBA" id="ARBA00006484"/>
    </source>
</evidence>
<dbReference type="InterPro" id="IPR036291">
    <property type="entry name" value="NAD(P)-bd_dom_sf"/>
</dbReference>
<name>A0ABR7LMQ7_9ACTN</name>
<comment type="similarity">
    <text evidence="1">Belongs to the short-chain dehydrogenases/reductases (SDR) family.</text>
</comment>
<keyword evidence="2" id="KW-0560">Oxidoreductase</keyword>
<dbReference type="CDD" id="cd05233">
    <property type="entry name" value="SDR_c"/>
    <property type="match status" value="1"/>
</dbReference>
<gene>
    <name evidence="3" type="ORF">HKK74_09815</name>
</gene>
<dbReference type="PRINTS" id="PR00080">
    <property type="entry name" value="SDRFAMILY"/>
</dbReference>
<dbReference type="Gene3D" id="3.40.50.720">
    <property type="entry name" value="NAD(P)-binding Rossmann-like Domain"/>
    <property type="match status" value="1"/>
</dbReference>
<dbReference type="Proteomes" id="UP000805614">
    <property type="component" value="Unassembled WGS sequence"/>
</dbReference>
<evidence type="ECO:0000313" key="3">
    <source>
        <dbReference type="EMBL" id="MBC6465790.1"/>
    </source>
</evidence>
<proteinExistence type="inferred from homology"/>
<dbReference type="PANTHER" id="PTHR43639">
    <property type="entry name" value="OXIDOREDUCTASE, SHORT-CHAIN DEHYDROGENASE/REDUCTASE FAMILY (AFU_ORTHOLOGUE AFUA_5G02870)"/>
    <property type="match status" value="1"/>
</dbReference>
<dbReference type="InterPro" id="IPR002347">
    <property type="entry name" value="SDR_fam"/>
</dbReference>